<protein>
    <submittedName>
        <fullName evidence="1">Uncharacterized protein</fullName>
    </submittedName>
</protein>
<dbReference type="Proteomes" id="UP000240357">
    <property type="component" value="Unassembled WGS sequence"/>
</dbReference>
<proteinExistence type="predicted"/>
<sequence>MNNQGWRYELEKMVIERSNHIFTSDAIIADCIEAAYPLAPEKVICLDESKLLTDSNSVKSTGYDFRPSNGKQSGLNTISMNYNLDWETQADKIVKVLTEAYSTAS</sequence>
<gene>
    <name evidence="1" type="ORF">AHMF7605_08410</name>
</gene>
<organism evidence="1 2">
    <name type="scientific">Adhaeribacter arboris</name>
    <dbReference type="NCBI Taxonomy" id="2072846"/>
    <lineage>
        <taxon>Bacteria</taxon>
        <taxon>Pseudomonadati</taxon>
        <taxon>Bacteroidota</taxon>
        <taxon>Cytophagia</taxon>
        <taxon>Cytophagales</taxon>
        <taxon>Hymenobacteraceae</taxon>
        <taxon>Adhaeribacter</taxon>
    </lineage>
</organism>
<evidence type="ECO:0000313" key="2">
    <source>
        <dbReference type="Proteomes" id="UP000240357"/>
    </source>
</evidence>
<name>A0A2T2YDF4_9BACT</name>
<dbReference type="AlphaFoldDB" id="A0A2T2YDF4"/>
<keyword evidence="2" id="KW-1185">Reference proteome</keyword>
<evidence type="ECO:0000313" key="1">
    <source>
        <dbReference type="EMBL" id="PSR53545.1"/>
    </source>
</evidence>
<accession>A0A2T2YDF4</accession>
<comment type="caution">
    <text evidence="1">The sequence shown here is derived from an EMBL/GenBank/DDBJ whole genome shotgun (WGS) entry which is preliminary data.</text>
</comment>
<dbReference type="EMBL" id="PYFT01000001">
    <property type="protein sequence ID" value="PSR53545.1"/>
    <property type="molecule type" value="Genomic_DNA"/>
</dbReference>
<reference evidence="1 2" key="1">
    <citation type="submission" date="2018-03" db="EMBL/GenBank/DDBJ databases">
        <title>Adhaeribacter sp. HMF7605 Genome sequencing and assembly.</title>
        <authorList>
            <person name="Kang H."/>
            <person name="Kang J."/>
            <person name="Cha I."/>
            <person name="Kim H."/>
            <person name="Joh K."/>
        </authorList>
    </citation>
    <scope>NUCLEOTIDE SEQUENCE [LARGE SCALE GENOMIC DNA]</scope>
    <source>
        <strain evidence="1 2">HMF7605</strain>
    </source>
</reference>